<evidence type="ECO:0000256" key="1">
    <source>
        <dbReference type="ARBA" id="ARBA00010997"/>
    </source>
</evidence>
<feature type="domain" description="BRO1" evidence="4">
    <location>
        <begin position="1"/>
        <end position="495"/>
    </location>
</feature>
<comment type="caution">
    <text evidence="5">The sequence shown here is derived from an EMBL/GenBank/DDBJ whole genome shotgun (WGS) entry which is preliminary data.</text>
</comment>
<dbReference type="InterPro" id="IPR038499">
    <property type="entry name" value="BRO1_sf"/>
</dbReference>
<dbReference type="GO" id="GO:0005886">
    <property type="term" value="C:plasma membrane"/>
    <property type="evidence" value="ECO:0007669"/>
    <property type="project" value="TreeGrafter"/>
</dbReference>
<proteinExistence type="inferred from homology"/>
<evidence type="ECO:0000259" key="4">
    <source>
        <dbReference type="PROSITE" id="PS51180"/>
    </source>
</evidence>
<dbReference type="AlphaFoldDB" id="A0AAD9Z741"/>
<feature type="region of interest" description="Disordered" evidence="3">
    <location>
        <begin position="421"/>
        <end position="495"/>
    </location>
</feature>
<dbReference type="InterPro" id="IPR037505">
    <property type="entry name" value="pH-resp_palC"/>
</dbReference>
<sequence length="495" mass="54577">MPFAFTLPTTASLSFSAYSSSTTHPSLPLTATTYRGVLRNVLKKHKRLPPKARASNLSTVLSALNDYVPYLLTLDTALNGKTINGEEVELVLRKEMEVEWRTTLTATIPRREAPRIKGKGLDYEISFALHTLACVYTLQARAQLLTLYAATTPTTEQRVSIIQTATKHLFQAHSLHTYLSSRTAETDASSAIIETLSQTQAGLAALALAEATLLFVLKDDPYPAVVAQERNKNDKDWMIKPPEIPKVRAHLFARACLGAAEHAGKAEAMLSASGRIDEALIKYVNDLKRTSRAKACRFFGIDAELGEETGTGIAWLVGGRKQLGFVSAGEEGSKMKGLAKFKKEWTERREDKKIERGGEWGSDAGRLEELRVIEMLEGKWNKMNDTVFTAHSHWCRRPWLIYWQTNTQLIPPSDSLVANMPSGREVYPTKPYVPPKLDDDTLARMRAPPDAAKAETMAGDDDSSSNDENGKGQSSLPGAFPGSFAAASLHDNSYY</sequence>
<dbReference type="SMART" id="SM01041">
    <property type="entry name" value="BRO1"/>
    <property type="match status" value="1"/>
</dbReference>
<comment type="similarity">
    <text evidence="1">Belongs to the palC family.</text>
</comment>
<evidence type="ECO:0000313" key="6">
    <source>
        <dbReference type="Proteomes" id="UP001276659"/>
    </source>
</evidence>
<name>A0AAD9Z741_9LECA</name>
<dbReference type="EMBL" id="JASNWA010000007">
    <property type="protein sequence ID" value="KAK3172681.1"/>
    <property type="molecule type" value="Genomic_DNA"/>
</dbReference>
<dbReference type="Gene3D" id="1.25.40.280">
    <property type="entry name" value="alix/aip1 like domains"/>
    <property type="match status" value="1"/>
</dbReference>
<dbReference type="Proteomes" id="UP001276659">
    <property type="component" value="Unassembled WGS sequence"/>
</dbReference>
<dbReference type="InterPro" id="IPR004328">
    <property type="entry name" value="BRO1_dom"/>
</dbReference>
<dbReference type="PANTHER" id="PTHR40463">
    <property type="entry name" value="PH-RESPONSE REGULATOR PROTEIN PALC"/>
    <property type="match status" value="1"/>
</dbReference>
<keyword evidence="6" id="KW-1185">Reference proteome</keyword>
<accession>A0AAD9Z741</accession>
<dbReference type="PANTHER" id="PTHR40463:SF1">
    <property type="entry name" value="PH-RESPONSE REGULATOR PROTEIN PALC"/>
    <property type="match status" value="1"/>
</dbReference>
<dbReference type="PROSITE" id="PS51180">
    <property type="entry name" value="BRO1"/>
    <property type="match status" value="1"/>
</dbReference>
<reference evidence="5" key="1">
    <citation type="submission" date="2022-11" db="EMBL/GenBank/DDBJ databases">
        <title>Chromosomal genome sequence assembly and mating type (MAT) locus characterization of the leprose asexual lichenized fungus Lepraria neglecta (Nyl.) Erichsen.</title>
        <authorList>
            <person name="Allen J.L."/>
            <person name="Pfeffer B."/>
        </authorList>
    </citation>
    <scope>NUCLEOTIDE SEQUENCE</scope>
    <source>
        <strain evidence="5">Allen 5258</strain>
    </source>
</reference>
<gene>
    <name evidence="5" type="ORF">OEA41_006005</name>
</gene>
<evidence type="ECO:0000256" key="2">
    <source>
        <dbReference type="ARBA" id="ARBA00022193"/>
    </source>
</evidence>
<protein>
    <recommendedName>
        <fullName evidence="2">pH-response regulator protein palC</fullName>
    </recommendedName>
</protein>
<evidence type="ECO:0000313" key="5">
    <source>
        <dbReference type="EMBL" id="KAK3172681.1"/>
    </source>
</evidence>
<dbReference type="GO" id="GO:0071467">
    <property type="term" value="P:cellular response to pH"/>
    <property type="evidence" value="ECO:0007669"/>
    <property type="project" value="InterPro"/>
</dbReference>
<evidence type="ECO:0000256" key="3">
    <source>
        <dbReference type="SAM" id="MobiDB-lite"/>
    </source>
</evidence>
<organism evidence="5 6">
    <name type="scientific">Lepraria neglecta</name>
    <dbReference type="NCBI Taxonomy" id="209136"/>
    <lineage>
        <taxon>Eukaryota</taxon>
        <taxon>Fungi</taxon>
        <taxon>Dikarya</taxon>
        <taxon>Ascomycota</taxon>
        <taxon>Pezizomycotina</taxon>
        <taxon>Lecanoromycetes</taxon>
        <taxon>OSLEUM clade</taxon>
        <taxon>Lecanoromycetidae</taxon>
        <taxon>Lecanorales</taxon>
        <taxon>Lecanorineae</taxon>
        <taxon>Stereocaulaceae</taxon>
        <taxon>Lepraria</taxon>
    </lineage>
</organism>